<reference evidence="12 13" key="1">
    <citation type="submission" date="2015-12" db="EMBL/GenBank/DDBJ databases">
        <title>Dictyostelia acquired genes for synthesis and detection of signals that induce cell-type specialization by lateral gene transfer from prokaryotes.</title>
        <authorList>
            <person name="Gloeckner G."/>
            <person name="Schaap P."/>
        </authorList>
    </citation>
    <scope>NUCLEOTIDE SEQUENCE [LARGE SCALE GENOMIC DNA]</scope>
    <source>
        <strain evidence="12 13">TK</strain>
    </source>
</reference>
<evidence type="ECO:0000256" key="2">
    <source>
        <dbReference type="ARBA" id="ARBA00022723"/>
    </source>
</evidence>
<dbReference type="GO" id="GO:0046872">
    <property type="term" value="F:metal ion binding"/>
    <property type="evidence" value="ECO:0007669"/>
    <property type="project" value="UniProtKB-UniRule"/>
</dbReference>
<comment type="cofactor">
    <cofactor evidence="9">
        <name>Ca(2+)</name>
        <dbReference type="ChEBI" id="CHEBI:29108"/>
    </cofactor>
    <text evidence="9">Binds 1 Ca(2+) ion per subunit.</text>
</comment>
<evidence type="ECO:0000259" key="11">
    <source>
        <dbReference type="PROSITE" id="PS51695"/>
    </source>
</evidence>
<protein>
    <submittedName>
        <fullName evidence="12">Peptidase C53 family protein</fullName>
    </submittedName>
</protein>
<dbReference type="Pfam" id="PF09286">
    <property type="entry name" value="Pro-kuma_activ"/>
    <property type="match status" value="1"/>
</dbReference>
<keyword evidence="2 9" id="KW-0479">Metal-binding</keyword>
<feature type="binding site" evidence="9">
    <location>
        <position position="682"/>
    </location>
    <ligand>
        <name>Ca(2+)</name>
        <dbReference type="ChEBI" id="CHEBI:29108"/>
    </ligand>
</feature>
<dbReference type="OrthoDB" id="2919105at2759"/>
<dbReference type="GO" id="GO:0006508">
    <property type="term" value="P:proteolysis"/>
    <property type="evidence" value="ECO:0007669"/>
    <property type="project" value="UniProtKB-KW"/>
</dbReference>
<evidence type="ECO:0000256" key="10">
    <source>
        <dbReference type="SAM" id="SignalP"/>
    </source>
</evidence>
<keyword evidence="8" id="KW-0325">Glycoprotein</keyword>
<feature type="binding site" evidence="9">
    <location>
        <position position="653"/>
    </location>
    <ligand>
        <name>Ca(2+)</name>
        <dbReference type="ChEBI" id="CHEBI:29108"/>
    </ligand>
</feature>
<dbReference type="SUPFAM" id="SSF54897">
    <property type="entry name" value="Protease propeptides/inhibitors"/>
    <property type="match status" value="1"/>
</dbReference>
<dbReference type="InterPro" id="IPR036852">
    <property type="entry name" value="Peptidase_S8/S53_dom_sf"/>
</dbReference>
<evidence type="ECO:0000313" key="13">
    <source>
        <dbReference type="Proteomes" id="UP000076078"/>
    </source>
</evidence>
<dbReference type="SMART" id="SM00944">
    <property type="entry name" value="Pro-kuma_activ"/>
    <property type="match status" value="1"/>
</dbReference>
<evidence type="ECO:0000256" key="6">
    <source>
        <dbReference type="ARBA" id="ARBA00022837"/>
    </source>
</evidence>
<feature type="active site" description="Charge relay system" evidence="9">
    <location>
        <position position="374"/>
    </location>
</feature>
<dbReference type="InParanoid" id="A0A151Z573"/>
<dbReference type="GO" id="GO:0008240">
    <property type="term" value="F:tripeptidyl-peptidase activity"/>
    <property type="evidence" value="ECO:0007669"/>
    <property type="project" value="TreeGrafter"/>
</dbReference>
<feature type="chain" id="PRO_5007592888" evidence="10">
    <location>
        <begin position="22"/>
        <end position="704"/>
    </location>
</feature>
<dbReference type="InterPro" id="IPR050819">
    <property type="entry name" value="Tripeptidyl-peptidase_I"/>
</dbReference>
<feature type="binding site" evidence="9">
    <location>
        <position position="684"/>
    </location>
    <ligand>
        <name>Ca(2+)</name>
        <dbReference type="ChEBI" id="CHEBI:29108"/>
    </ligand>
</feature>
<keyword evidence="13" id="KW-1185">Reference proteome</keyword>
<name>A0A151Z573_TIELA</name>
<evidence type="ECO:0000256" key="3">
    <source>
        <dbReference type="ARBA" id="ARBA00022729"/>
    </source>
</evidence>
<evidence type="ECO:0000256" key="7">
    <source>
        <dbReference type="ARBA" id="ARBA00023145"/>
    </source>
</evidence>
<accession>A0A151Z573</accession>
<dbReference type="PANTHER" id="PTHR14218:SF7">
    <property type="entry name" value="DIPEPTIDYL AMINOPEPTIDASE"/>
    <property type="match status" value="1"/>
</dbReference>
<evidence type="ECO:0000256" key="8">
    <source>
        <dbReference type="ARBA" id="ARBA00023180"/>
    </source>
</evidence>
<dbReference type="GO" id="GO:0004252">
    <property type="term" value="F:serine-type endopeptidase activity"/>
    <property type="evidence" value="ECO:0007669"/>
    <property type="project" value="UniProtKB-UniRule"/>
</dbReference>
<organism evidence="12 13">
    <name type="scientific">Tieghemostelium lacteum</name>
    <name type="common">Slime mold</name>
    <name type="synonym">Dictyostelium lacteum</name>
    <dbReference type="NCBI Taxonomy" id="361077"/>
    <lineage>
        <taxon>Eukaryota</taxon>
        <taxon>Amoebozoa</taxon>
        <taxon>Evosea</taxon>
        <taxon>Eumycetozoa</taxon>
        <taxon>Dictyostelia</taxon>
        <taxon>Dictyosteliales</taxon>
        <taxon>Raperosteliaceae</taxon>
        <taxon>Tieghemostelium</taxon>
    </lineage>
</organism>
<dbReference type="Gene3D" id="3.40.50.200">
    <property type="entry name" value="Peptidase S8/S53 domain"/>
    <property type="match status" value="1"/>
</dbReference>
<evidence type="ECO:0000256" key="4">
    <source>
        <dbReference type="ARBA" id="ARBA00022801"/>
    </source>
</evidence>
<keyword evidence="5 9" id="KW-0720">Serine protease</keyword>
<dbReference type="SUPFAM" id="SSF52743">
    <property type="entry name" value="Subtilisin-like"/>
    <property type="match status" value="1"/>
</dbReference>
<proteinExistence type="predicted"/>
<sequence length="704" mass="77084">MNKLLSLSTLVLLLVISFVHAKHYPELKWTNTQESVSNHEILLFKIYLKHQNLDLLSEKVRDVSSPKSPNYAKYLTKDEVMDIIAPESESIETIKNWVQSNHPVSIVDYKDALIVRMSKKNVEKMFNVKMEKYEHPSQSFVYRSSEDPVIPHKYSKLIDLISGISNFPVVESKRQSKVLSRNSMFLDDAASSSGSSSSSGSPPTGQFIMELLGEGRTTTIIYTPACNPDCGGKYFPVQATFTAINNPSNFTLTGAAATPTCNTNAGYPLCSVVVESIPYLPTTLTLFDTVAEITTVYPYTFVSTPVITPQAIKDYYGVPEGYVITTNVTQCVVEFEQQYMNSNDLETFFQEMGLPWDYQLEFIGPNTQSNPGIEASLDIQYIMGMAPGAPTTFWSIYANSTVEIDDILAWATAAFNSGNPPTVNSLSYGMTEIYVDKFQGAGYLARSDVEFQKLALLGVTIIIASGDSGSGDLGPAPMSASNCNTLHADWPSQSEYVTSVSSIYFTPLSQPICYGKGAIDCSMQEMGEVGVSIDYGMMWTGGGGFSNTSSTAYYQTAFVEQYLTEYSTLLPPSNLFNSSGRAYPDVSTVGHNLYIINANQWMTVDGTSASAPIFAGLVTILNDVRAKAGLSPLGFINPLLYQIAIDYPEAYYDVTVGNNRCGIVNQAGSPTCCPHGYEATPGFDVVSGLGRPNMEVLMRIITYY</sequence>
<evidence type="ECO:0000256" key="5">
    <source>
        <dbReference type="ARBA" id="ARBA00022825"/>
    </source>
</evidence>
<dbReference type="InterPro" id="IPR030400">
    <property type="entry name" value="Sedolisin_dom"/>
</dbReference>
<evidence type="ECO:0000256" key="9">
    <source>
        <dbReference type="PROSITE-ProRule" id="PRU01032"/>
    </source>
</evidence>
<keyword evidence="3 10" id="KW-0732">Signal</keyword>
<dbReference type="PANTHER" id="PTHR14218">
    <property type="entry name" value="PROTEASE S8 TRIPEPTIDYL PEPTIDASE I CLN2"/>
    <property type="match status" value="1"/>
</dbReference>
<dbReference type="AlphaFoldDB" id="A0A151Z573"/>
<evidence type="ECO:0000313" key="12">
    <source>
        <dbReference type="EMBL" id="KYQ89129.1"/>
    </source>
</evidence>
<dbReference type="FunFam" id="3.40.50.200:FF:000047">
    <property type="entry name" value="Dipeptidyl aminopeptidase"/>
    <property type="match status" value="1"/>
</dbReference>
<feature type="domain" description="Peptidase S53" evidence="11">
    <location>
        <begin position="306"/>
        <end position="704"/>
    </location>
</feature>
<feature type="active site" description="Charge relay system" evidence="9">
    <location>
        <position position="608"/>
    </location>
</feature>
<dbReference type="EMBL" id="LODT01000042">
    <property type="protein sequence ID" value="KYQ89129.1"/>
    <property type="molecule type" value="Genomic_DNA"/>
</dbReference>
<feature type="signal peptide" evidence="10">
    <location>
        <begin position="1"/>
        <end position="21"/>
    </location>
</feature>
<dbReference type="CDD" id="cd11377">
    <property type="entry name" value="Pro-peptidase_S53"/>
    <property type="match status" value="1"/>
</dbReference>
<comment type="caution">
    <text evidence="12">The sequence shown here is derived from an EMBL/GenBank/DDBJ whole genome shotgun (WGS) entry which is preliminary data.</text>
</comment>
<keyword evidence="4 9" id="KW-0378">Hydrolase</keyword>
<dbReference type="OMA" id="GRPNMEV"/>
<dbReference type="InterPro" id="IPR023828">
    <property type="entry name" value="Peptidase_S8_Ser-AS"/>
</dbReference>
<dbReference type="InterPro" id="IPR015366">
    <property type="entry name" value="S53_propep"/>
</dbReference>
<feature type="binding site" evidence="9">
    <location>
        <position position="654"/>
    </location>
    <ligand>
        <name>Ca(2+)</name>
        <dbReference type="ChEBI" id="CHEBI:29108"/>
    </ligand>
</feature>
<keyword evidence="6 9" id="KW-0106">Calcium</keyword>
<keyword evidence="7" id="KW-0865">Zymogen</keyword>
<dbReference type="STRING" id="361077.A0A151Z573"/>
<dbReference type="PROSITE" id="PS00138">
    <property type="entry name" value="SUBTILASE_SER"/>
    <property type="match status" value="1"/>
</dbReference>
<dbReference type="PROSITE" id="PS51695">
    <property type="entry name" value="SEDOLISIN"/>
    <property type="match status" value="1"/>
</dbReference>
<dbReference type="Proteomes" id="UP000076078">
    <property type="component" value="Unassembled WGS sequence"/>
</dbReference>
<gene>
    <name evidence="12" type="ORF">DLAC_10369</name>
</gene>
<feature type="active site" description="Charge relay system" evidence="9">
    <location>
        <position position="378"/>
    </location>
</feature>
<evidence type="ECO:0000256" key="1">
    <source>
        <dbReference type="ARBA" id="ARBA00022670"/>
    </source>
</evidence>
<keyword evidence="1 9" id="KW-0645">Protease</keyword>
<dbReference type="CDD" id="cd04056">
    <property type="entry name" value="Peptidases_S53"/>
    <property type="match status" value="1"/>
</dbReference>